<keyword evidence="1" id="KW-0812">Transmembrane</keyword>
<dbReference type="Pfam" id="PF10318">
    <property type="entry name" value="7TM_GPCR_Srh"/>
    <property type="match status" value="1"/>
</dbReference>
<dbReference type="WBParaSite" id="L893_g6851.t1">
    <property type="protein sequence ID" value="L893_g6851.t1"/>
    <property type="gene ID" value="L893_g6851"/>
</dbReference>
<feature type="transmembrane region" description="Helical" evidence="1">
    <location>
        <begin position="48"/>
        <end position="67"/>
    </location>
</feature>
<keyword evidence="1" id="KW-0472">Membrane</keyword>
<dbReference type="AlphaFoldDB" id="A0A1I8AM47"/>
<dbReference type="Proteomes" id="UP000095287">
    <property type="component" value="Unplaced"/>
</dbReference>
<feature type="transmembrane region" description="Helical" evidence="1">
    <location>
        <begin position="114"/>
        <end position="136"/>
    </location>
</feature>
<organism evidence="2 3">
    <name type="scientific">Steinernema glaseri</name>
    <dbReference type="NCBI Taxonomy" id="37863"/>
    <lineage>
        <taxon>Eukaryota</taxon>
        <taxon>Metazoa</taxon>
        <taxon>Ecdysozoa</taxon>
        <taxon>Nematoda</taxon>
        <taxon>Chromadorea</taxon>
        <taxon>Rhabditida</taxon>
        <taxon>Tylenchina</taxon>
        <taxon>Panagrolaimomorpha</taxon>
        <taxon>Strongyloidoidea</taxon>
        <taxon>Steinernematidae</taxon>
        <taxon>Steinernema</taxon>
    </lineage>
</organism>
<accession>A0A1I8AM47</accession>
<dbReference type="InterPro" id="IPR019422">
    <property type="entry name" value="7TM_GPCR_serpentine_rcpt_Srh"/>
</dbReference>
<feature type="transmembrane region" description="Helical" evidence="1">
    <location>
        <begin position="76"/>
        <end position="94"/>
    </location>
</feature>
<sequence>MRAYRWYLLAISLCNLAITINFALLWAPQTTLRGLKLCFPSSYLSNDFIPVLLVILNTCLFGQWQLLQITLISPKFIPFTTVFTILPSCLLTPAEFPILTKENCFDASVRPTSILFLFSIMTYQLLFTAGSAYLLLKISRASRNHSSATSIQTVKLVRTVKRNFLSLVLLVAVVDVIPLIVTVISFLLPGDKGIHNLQVTMMSCSAVCISFYSSMTTVTTIVVTTPYRRKTLQIFASVVHYLIIKAEGSTYGRYTVLISYLCEPVDDKKCLFAISNHYATSYPSTH</sequence>
<reference evidence="3" key="1">
    <citation type="submission" date="2016-11" db="UniProtKB">
        <authorList>
            <consortium name="WormBaseParasite"/>
        </authorList>
    </citation>
    <scope>IDENTIFICATION</scope>
</reference>
<evidence type="ECO:0000313" key="2">
    <source>
        <dbReference type="Proteomes" id="UP000095287"/>
    </source>
</evidence>
<keyword evidence="1" id="KW-1133">Transmembrane helix</keyword>
<evidence type="ECO:0000256" key="1">
    <source>
        <dbReference type="SAM" id="Phobius"/>
    </source>
</evidence>
<feature type="transmembrane region" description="Helical" evidence="1">
    <location>
        <begin position="7"/>
        <end position="28"/>
    </location>
</feature>
<protein>
    <submittedName>
        <fullName evidence="3">G_PROTEIN_RECEP_F1_2 domain-containing protein</fullName>
    </submittedName>
</protein>
<keyword evidence="2" id="KW-1185">Reference proteome</keyword>
<feature type="transmembrane region" description="Helical" evidence="1">
    <location>
        <begin position="164"/>
        <end position="188"/>
    </location>
</feature>
<evidence type="ECO:0000313" key="3">
    <source>
        <dbReference type="WBParaSite" id="L893_g6851.t1"/>
    </source>
</evidence>
<name>A0A1I8AM47_9BILA</name>
<feature type="transmembrane region" description="Helical" evidence="1">
    <location>
        <begin position="200"/>
        <end position="223"/>
    </location>
</feature>
<proteinExistence type="predicted"/>